<dbReference type="Pfam" id="PF06868">
    <property type="entry name" value="DUF1257"/>
    <property type="match status" value="1"/>
</dbReference>
<keyword evidence="4 5" id="KW-0934">Plastid</keyword>
<name>A0A4D6WL63_9FLOR</name>
<dbReference type="AlphaFoldDB" id="A0A4D6WL63"/>
<evidence type="ECO:0000256" key="4">
    <source>
        <dbReference type="ARBA" id="ARBA00022640"/>
    </source>
</evidence>
<sequence length="131" mass="15163">MSHFSKIQTHIHDIIILKKTLVSLGFTDISHSKQIQDARGDIYSVDLVVQSSTSTLRIEPIGFFWDGEKYNIITDLESWSNKGLFEFFLEKLNQEYSLNIILDRTLKDGFQKVEHKTLLDGSMKVVVQKWS</sequence>
<dbReference type="PANTHER" id="PTHR39638:SF2">
    <property type="entry name" value="YCF35"/>
    <property type="match status" value="1"/>
</dbReference>
<accession>A0A4D6WL63</accession>
<evidence type="ECO:0000256" key="3">
    <source>
        <dbReference type="ARBA" id="ARBA00021585"/>
    </source>
</evidence>
<reference evidence="5" key="1">
    <citation type="journal article" date="2019" name="Mol. Phylogenet. Evol.">
        <title>Morphological evolution and classification of the red algal order Ceramiales inferred using plastid phylogenomics.</title>
        <authorList>
            <person name="Diaz-Tapia P."/>
            <person name="Pasella M.M."/>
            <person name="Verbruggen H."/>
            <person name="Maggs C.A."/>
        </authorList>
    </citation>
    <scope>NUCLEOTIDE SEQUENCE</scope>
    <source>
        <strain evidence="5">PD2206</strain>
    </source>
</reference>
<proteinExistence type="inferred from homology"/>
<dbReference type="InterPro" id="IPR009666">
    <property type="entry name" value="Uncharacterised_Ycf35"/>
</dbReference>
<protein>
    <recommendedName>
        <fullName evidence="3">Uncharacterized protein ycf35</fullName>
    </recommendedName>
</protein>
<comment type="similarity">
    <text evidence="2">Belongs to the ycf35 family.</text>
</comment>
<comment type="subcellular location">
    <subcellularLocation>
        <location evidence="1">Plastid</location>
    </subcellularLocation>
</comment>
<dbReference type="PANTHER" id="PTHR39638">
    <property type="entry name" value="YCF35"/>
    <property type="match status" value="1"/>
</dbReference>
<organism evidence="5">
    <name type="scientific">Antithamnion hubbsii</name>
    <dbReference type="NCBI Taxonomy" id="1005974"/>
    <lineage>
        <taxon>Eukaryota</taxon>
        <taxon>Rhodophyta</taxon>
        <taxon>Florideophyceae</taxon>
        <taxon>Rhodymeniophycidae</taxon>
        <taxon>Ceramiales</taxon>
        <taxon>Ceramiaceae</taxon>
        <taxon>Antithamnion</taxon>
    </lineage>
</organism>
<evidence type="ECO:0000256" key="2">
    <source>
        <dbReference type="ARBA" id="ARBA00009068"/>
    </source>
</evidence>
<dbReference type="EMBL" id="MK814610">
    <property type="protein sequence ID" value="QCI04457.1"/>
    <property type="molecule type" value="Genomic_DNA"/>
</dbReference>
<reference evidence="5" key="2">
    <citation type="submission" date="2019-04" db="EMBL/GenBank/DDBJ databases">
        <authorList>
            <person name="Pasella M."/>
        </authorList>
    </citation>
    <scope>NUCLEOTIDE SEQUENCE</scope>
    <source>
        <strain evidence="5">PD2206</strain>
    </source>
</reference>
<gene>
    <name evidence="5" type="primary">ycf35</name>
</gene>
<evidence type="ECO:0000256" key="1">
    <source>
        <dbReference type="ARBA" id="ARBA00004474"/>
    </source>
</evidence>
<evidence type="ECO:0000313" key="5">
    <source>
        <dbReference type="EMBL" id="QCI04457.1"/>
    </source>
</evidence>
<dbReference type="GO" id="GO:0009536">
    <property type="term" value="C:plastid"/>
    <property type="evidence" value="ECO:0007669"/>
    <property type="project" value="UniProtKB-SubCell"/>
</dbReference>
<geneLocation type="plastid" evidence="5"/>